<sequence length="80" mass="8677">MAQHWPLNDGCMEIGPHYPFDNGPNGLNTLVSTHWVTSNGCAVVADPDTPFFHVGLNAPNATWFDGFFSKRAFGVGIQNA</sequence>
<dbReference type="RefSeq" id="XP_001417505.1">
    <property type="nucleotide sequence ID" value="XM_001417468.1"/>
</dbReference>
<dbReference type="AlphaFoldDB" id="A4RW14"/>
<proteinExistence type="predicted"/>
<dbReference type="HOGENOM" id="CLU_2597215_0_0_1"/>
<dbReference type="KEGG" id="olu:OSTLU_45446"/>
<name>A4RW14_OSTLU</name>
<gene>
    <name evidence="1" type="ORF">OSTLU_45446</name>
</gene>
<evidence type="ECO:0000313" key="2">
    <source>
        <dbReference type="Proteomes" id="UP000001568"/>
    </source>
</evidence>
<reference evidence="1 2" key="1">
    <citation type="journal article" date="2007" name="Proc. Natl. Acad. Sci. U.S.A.">
        <title>The tiny eukaryote Ostreococcus provides genomic insights into the paradox of plankton speciation.</title>
        <authorList>
            <person name="Palenik B."/>
            <person name="Grimwood J."/>
            <person name="Aerts A."/>
            <person name="Rouze P."/>
            <person name="Salamov A."/>
            <person name="Putnam N."/>
            <person name="Dupont C."/>
            <person name="Jorgensen R."/>
            <person name="Derelle E."/>
            <person name="Rombauts S."/>
            <person name="Zhou K."/>
            <person name="Otillar R."/>
            <person name="Merchant S.S."/>
            <person name="Podell S."/>
            <person name="Gaasterland T."/>
            <person name="Napoli C."/>
            <person name="Gendler K."/>
            <person name="Manuell A."/>
            <person name="Tai V."/>
            <person name="Vallon O."/>
            <person name="Piganeau G."/>
            <person name="Jancek S."/>
            <person name="Heijde M."/>
            <person name="Jabbari K."/>
            <person name="Bowler C."/>
            <person name="Lohr M."/>
            <person name="Robbens S."/>
            <person name="Werner G."/>
            <person name="Dubchak I."/>
            <person name="Pazour G.J."/>
            <person name="Ren Q."/>
            <person name="Paulsen I."/>
            <person name="Delwiche C."/>
            <person name="Schmutz J."/>
            <person name="Rokhsar D."/>
            <person name="Van de Peer Y."/>
            <person name="Moreau H."/>
            <person name="Grigoriev I.V."/>
        </authorList>
    </citation>
    <scope>NUCLEOTIDE SEQUENCE [LARGE SCALE GENOMIC DNA]</scope>
    <source>
        <strain evidence="1 2">CCE9901</strain>
    </source>
</reference>
<feature type="non-terminal residue" evidence="1">
    <location>
        <position position="80"/>
    </location>
</feature>
<evidence type="ECO:0000313" key="1">
    <source>
        <dbReference type="EMBL" id="ABO95798.1"/>
    </source>
</evidence>
<organism evidence="1 2">
    <name type="scientific">Ostreococcus lucimarinus (strain CCE9901)</name>
    <dbReference type="NCBI Taxonomy" id="436017"/>
    <lineage>
        <taxon>Eukaryota</taxon>
        <taxon>Viridiplantae</taxon>
        <taxon>Chlorophyta</taxon>
        <taxon>Mamiellophyceae</taxon>
        <taxon>Mamiellales</taxon>
        <taxon>Bathycoccaceae</taxon>
        <taxon>Ostreococcus</taxon>
    </lineage>
</organism>
<dbReference type="OrthoDB" id="10070917at2759"/>
<dbReference type="GeneID" id="5001293"/>
<keyword evidence="2" id="KW-1185">Reference proteome</keyword>
<dbReference type="EMBL" id="CP000584">
    <property type="protein sequence ID" value="ABO95798.1"/>
    <property type="molecule type" value="Genomic_DNA"/>
</dbReference>
<dbReference type="Gramene" id="ABO95798">
    <property type="protein sequence ID" value="ABO95798"/>
    <property type="gene ID" value="OSTLU_45446"/>
</dbReference>
<dbReference type="STRING" id="436017.A4RW14"/>
<dbReference type="Proteomes" id="UP000001568">
    <property type="component" value="Chromosome 4"/>
</dbReference>
<accession>A4RW14</accession>
<protein>
    <submittedName>
        <fullName evidence="1">Uncharacterized protein</fullName>
    </submittedName>
</protein>